<dbReference type="InterPro" id="IPR018649">
    <property type="entry name" value="SHOCT"/>
</dbReference>
<comment type="caution">
    <text evidence="4">The sequence shown here is derived from an EMBL/GenBank/DDBJ whole genome shotgun (WGS) entry which is preliminary data.</text>
</comment>
<feature type="domain" description="SHOCT" evidence="3">
    <location>
        <begin position="7"/>
        <end position="34"/>
    </location>
</feature>
<dbReference type="Proteomes" id="UP001214854">
    <property type="component" value="Unassembled WGS sequence"/>
</dbReference>
<sequence length="310" mass="33315">MSDTHLTELERLAALRRDGALTEEEFQREKARLLHDGLPPVRPAPETAPVRRRRGSFFGFLFSLFFIALILIAIWLFVKGRDIDTPAAPDSDTMSASISTSAPAATVTTLSPDQQLRKASEAAFKGQTTLRASENVTYTPKHLIAAPFGPVLISEGKVDNPGHASAGKIAVHYLKPEGDHFTVTKAFLPALESGSFGAVAGTQIRSEFASNPTLETDGGGTWQGYTCSWTTLTELTPDGPVARATVPMVYSNSGATDANPVTIEGKITKIVANASFDVTYGGTRSFVDHYVRKGETYVLDTGRASTMETC</sequence>
<keyword evidence="5" id="KW-1185">Reference proteome</keyword>
<protein>
    <submittedName>
        <fullName evidence="4">SHOCT domain-containing protein</fullName>
    </submittedName>
</protein>
<reference evidence="4 5" key="1">
    <citation type="submission" date="2023-01" db="EMBL/GenBank/DDBJ databases">
        <title>Novel species of the genus Asticcacaulis isolated from rivers.</title>
        <authorList>
            <person name="Lu H."/>
        </authorList>
    </citation>
    <scope>NUCLEOTIDE SEQUENCE [LARGE SCALE GENOMIC DNA]</scope>
    <source>
        <strain evidence="4 5">BYS171W</strain>
    </source>
</reference>
<proteinExistence type="predicted"/>
<dbReference type="Pfam" id="PF09851">
    <property type="entry name" value="SHOCT"/>
    <property type="match status" value="1"/>
</dbReference>
<feature type="compositionally biased region" description="Low complexity" evidence="1">
    <location>
        <begin position="93"/>
        <end position="111"/>
    </location>
</feature>
<evidence type="ECO:0000313" key="4">
    <source>
        <dbReference type="EMBL" id="MDC7684061.1"/>
    </source>
</evidence>
<feature type="transmembrane region" description="Helical" evidence="2">
    <location>
        <begin position="57"/>
        <end position="78"/>
    </location>
</feature>
<accession>A0ABT5HVF0</accession>
<evidence type="ECO:0000256" key="1">
    <source>
        <dbReference type="SAM" id="MobiDB-lite"/>
    </source>
</evidence>
<organism evidence="4 5">
    <name type="scientific">Asticcacaulis aquaticus</name>
    <dbReference type="NCBI Taxonomy" id="2984212"/>
    <lineage>
        <taxon>Bacteria</taxon>
        <taxon>Pseudomonadati</taxon>
        <taxon>Pseudomonadota</taxon>
        <taxon>Alphaproteobacteria</taxon>
        <taxon>Caulobacterales</taxon>
        <taxon>Caulobacteraceae</taxon>
        <taxon>Asticcacaulis</taxon>
    </lineage>
</organism>
<name>A0ABT5HVF0_9CAUL</name>
<dbReference type="RefSeq" id="WP_272748512.1">
    <property type="nucleotide sequence ID" value="NZ_JAQQKX010000009.1"/>
</dbReference>
<evidence type="ECO:0000259" key="3">
    <source>
        <dbReference type="Pfam" id="PF09851"/>
    </source>
</evidence>
<evidence type="ECO:0000256" key="2">
    <source>
        <dbReference type="SAM" id="Phobius"/>
    </source>
</evidence>
<keyword evidence="2" id="KW-1133">Transmembrane helix</keyword>
<gene>
    <name evidence="4" type="ORF">PQU92_12295</name>
</gene>
<feature type="region of interest" description="Disordered" evidence="1">
    <location>
        <begin position="88"/>
        <end position="113"/>
    </location>
</feature>
<keyword evidence="2" id="KW-0472">Membrane</keyword>
<evidence type="ECO:0000313" key="5">
    <source>
        <dbReference type="Proteomes" id="UP001214854"/>
    </source>
</evidence>
<keyword evidence="2" id="KW-0812">Transmembrane</keyword>
<dbReference type="EMBL" id="JAQQKX010000009">
    <property type="protein sequence ID" value="MDC7684061.1"/>
    <property type="molecule type" value="Genomic_DNA"/>
</dbReference>